<organism evidence="2 3">
    <name type="scientific">Galerina marginata (strain CBS 339.88)</name>
    <dbReference type="NCBI Taxonomy" id="685588"/>
    <lineage>
        <taxon>Eukaryota</taxon>
        <taxon>Fungi</taxon>
        <taxon>Dikarya</taxon>
        <taxon>Basidiomycota</taxon>
        <taxon>Agaricomycotina</taxon>
        <taxon>Agaricomycetes</taxon>
        <taxon>Agaricomycetidae</taxon>
        <taxon>Agaricales</taxon>
        <taxon>Agaricineae</taxon>
        <taxon>Strophariaceae</taxon>
        <taxon>Galerina</taxon>
    </lineage>
</organism>
<keyword evidence="3" id="KW-1185">Reference proteome</keyword>
<protein>
    <submittedName>
        <fullName evidence="2">Uncharacterized protein</fullName>
    </submittedName>
</protein>
<evidence type="ECO:0000256" key="1">
    <source>
        <dbReference type="SAM" id="Phobius"/>
    </source>
</evidence>
<reference evidence="3" key="1">
    <citation type="journal article" date="2014" name="Proc. Natl. Acad. Sci. U.S.A.">
        <title>Extensive sampling of basidiomycete genomes demonstrates inadequacy of the white-rot/brown-rot paradigm for wood decay fungi.</title>
        <authorList>
            <person name="Riley R."/>
            <person name="Salamov A.A."/>
            <person name="Brown D.W."/>
            <person name="Nagy L.G."/>
            <person name="Floudas D."/>
            <person name="Held B.W."/>
            <person name="Levasseur A."/>
            <person name="Lombard V."/>
            <person name="Morin E."/>
            <person name="Otillar R."/>
            <person name="Lindquist E.A."/>
            <person name="Sun H."/>
            <person name="LaButti K.M."/>
            <person name="Schmutz J."/>
            <person name="Jabbour D."/>
            <person name="Luo H."/>
            <person name="Baker S.E."/>
            <person name="Pisabarro A.G."/>
            <person name="Walton J.D."/>
            <person name="Blanchette R.A."/>
            <person name="Henrissat B."/>
            <person name="Martin F."/>
            <person name="Cullen D."/>
            <person name="Hibbett D.S."/>
            <person name="Grigoriev I.V."/>
        </authorList>
    </citation>
    <scope>NUCLEOTIDE SEQUENCE [LARGE SCALE GENOMIC DNA]</scope>
    <source>
        <strain evidence="3">CBS 339.88</strain>
    </source>
</reference>
<sequence length="485" mass="55773">MSLPLTSLRLSGHRPYQRLKRLLFATLLAVLFIVVCVVKPLRKFAVYYTVSFIPASINDSDRPPSYTNLREWEQNLPQHDLDLPFPEGKTGRYVLFSSSRVELLGWNNKLIMVLMDSWLAYKSNRTYVFHDFAWSDKHYPWPAHKFREWTPHTPLNALISGPSVGGAWEDGDLSPRAVSNQWFDVVCPKAERRYINTHDVKPAIYWEDGAVIFAHWQKILIEAPERCIEVVAPSLKEDAYPQIFDLYLWGSTRSLSLWEEFKSSPVSRLLTASKIVDFAIENNEPLFLPRGQRPLTTTISETPFDRVISIHIRRGDFKTKCRDFWTWSSTFYSWNLLPFLPDRFDPPPGSSWGGNTEENLPIYIDRCYPEIPALLDKVKATREGFVSSAQPGELAYLDTVYIMTNDRTPWLDDLKAALKADGWRMVITSNDLTLNAEQKDVGMAIDMEIGRRSAVFIGNGWSSFSSNVVHQRLVDGREPISIRFL</sequence>
<proteinExistence type="predicted"/>
<accession>A0A067TGY7</accession>
<dbReference type="OrthoDB" id="2559662at2759"/>
<name>A0A067TGY7_GALM3</name>
<gene>
    <name evidence="2" type="ORF">GALMADRAFT_237765</name>
</gene>
<dbReference type="Gene3D" id="3.40.50.11350">
    <property type="match status" value="1"/>
</dbReference>
<keyword evidence="1" id="KW-0472">Membrane</keyword>
<evidence type="ECO:0000313" key="3">
    <source>
        <dbReference type="Proteomes" id="UP000027222"/>
    </source>
</evidence>
<dbReference type="AlphaFoldDB" id="A0A067TGY7"/>
<keyword evidence="1" id="KW-1133">Transmembrane helix</keyword>
<dbReference type="HOGENOM" id="CLU_014826_0_0_1"/>
<dbReference type="EMBL" id="KL142369">
    <property type="protein sequence ID" value="KDR82440.1"/>
    <property type="molecule type" value="Genomic_DNA"/>
</dbReference>
<evidence type="ECO:0000313" key="2">
    <source>
        <dbReference type="EMBL" id="KDR82440.1"/>
    </source>
</evidence>
<dbReference type="CDD" id="cd11296">
    <property type="entry name" value="O-FucT_like"/>
    <property type="match status" value="1"/>
</dbReference>
<feature type="transmembrane region" description="Helical" evidence="1">
    <location>
        <begin position="21"/>
        <end position="41"/>
    </location>
</feature>
<dbReference type="Proteomes" id="UP000027222">
    <property type="component" value="Unassembled WGS sequence"/>
</dbReference>
<keyword evidence="1" id="KW-0812">Transmembrane</keyword>